<proteinExistence type="inferred from homology"/>
<dbReference type="InterPro" id="IPR039424">
    <property type="entry name" value="SBP_5"/>
</dbReference>
<dbReference type="SUPFAM" id="SSF53850">
    <property type="entry name" value="Periplasmic binding protein-like II"/>
    <property type="match status" value="1"/>
</dbReference>
<sequence length="529" mass="57928">MTTSDDLARLVGMGRIGRRDLIKGAAAVGAMGAVERVLGRPAGAAMPKKGGHFKMGIGHGSTTDSLSPVTWENGYTLLLCFAFANYLTEIDSSGKLVGELAESWDASPDAKVWTFKLRKGVEFHNGKTMTAQDVIDSINSLHRGEDSKSPAKPLLSAVTGIKADGDNVVFTLEKGSADFPYLMSDYHMPILPSNGDGTVMADAGIGTGGYKVKHFEPGVRAELERNPNYWKEGKAHFDSAELLSIIDVAARTNALTTGEIHAMDRCDLKTVHLLKRDRNVVVTEVTGTRHYTFPMDTRAAPFDNNDVRLALKYAIDRDEIVQKILRGYGKVGNDTPIAPATSFYAELEQRTYDPDKAKFHLKKAGAEGLTVDLSAADAAFPGAVDAAVLYKEHAAKAGITINVIREPNDGYWSNVWMKKPWSACYWGGRPTADWMFSTAYEAGVAWNDTFWDHKKFNQILVEARVELDEAKRAAMYREMQTIVRDEGGVVVPMFANYVGAHSTALANEGTVAGNWDSDGSKIVERWWFA</sequence>
<reference evidence="6" key="2">
    <citation type="submission" date="2020-09" db="EMBL/GenBank/DDBJ databases">
        <authorList>
            <person name="Sun Q."/>
            <person name="Kim S."/>
        </authorList>
    </citation>
    <scope>NUCLEOTIDE SEQUENCE</scope>
    <source>
        <strain evidence="6">KCTC 42651</strain>
    </source>
</reference>
<dbReference type="PIRSF" id="PIRSF002741">
    <property type="entry name" value="MppA"/>
    <property type="match status" value="1"/>
</dbReference>
<protein>
    <submittedName>
        <fullName evidence="6">Peptide ABC transporter substrate-binding protein</fullName>
    </submittedName>
</protein>
<dbReference type="GO" id="GO:0030288">
    <property type="term" value="C:outer membrane-bounded periplasmic space"/>
    <property type="evidence" value="ECO:0007669"/>
    <property type="project" value="UniProtKB-ARBA"/>
</dbReference>
<dbReference type="Gene3D" id="3.10.105.10">
    <property type="entry name" value="Dipeptide-binding Protein, Domain 3"/>
    <property type="match status" value="1"/>
</dbReference>
<dbReference type="InterPro" id="IPR006311">
    <property type="entry name" value="TAT_signal"/>
</dbReference>
<keyword evidence="4" id="KW-0732">Signal</keyword>
<dbReference type="PANTHER" id="PTHR30290">
    <property type="entry name" value="PERIPLASMIC BINDING COMPONENT OF ABC TRANSPORTER"/>
    <property type="match status" value="1"/>
</dbReference>
<evidence type="ECO:0000256" key="4">
    <source>
        <dbReference type="ARBA" id="ARBA00022729"/>
    </source>
</evidence>
<dbReference type="GO" id="GO:1904680">
    <property type="term" value="F:peptide transmembrane transporter activity"/>
    <property type="evidence" value="ECO:0007669"/>
    <property type="project" value="TreeGrafter"/>
</dbReference>
<dbReference type="RefSeq" id="WP_189992028.1">
    <property type="nucleotide sequence ID" value="NZ_BMZS01000008.1"/>
</dbReference>
<evidence type="ECO:0000259" key="5">
    <source>
        <dbReference type="Pfam" id="PF00496"/>
    </source>
</evidence>
<comment type="caution">
    <text evidence="6">The sequence shown here is derived from an EMBL/GenBank/DDBJ whole genome shotgun (WGS) entry which is preliminary data.</text>
</comment>
<reference evidence="6" key="1">
    <citation type="journal article" date="2014" name="Int. J. Syst. Evol. Microbiol.">
        <title>Complete genome sequence of Corynebacterium casei LMG S-19264T (=DSM 44701T), isolated from a smear-ripened cheese.</title>
        <authorList>
            <consortium name="US DOE Joint Genome Institute (JGI-PGF)"/>
            <person name="Walter F."/>
            <person name="Albersmeier A."/>
            <person name="Kalinowski J."/>
            <person name="Ruckert C."/>
        </authorList>
    </citation>
    <scope>NUCLEOTIDE SEQUENCE</scope>
    <source>
        <strain evidence="6">KCTC 42651</strain>
    </source>
</reference>
<name>A0A918XUG3_9PROT</name>
<dbReference type="Pfam" id="PF00496">
    <property type="entry name" value="SBP_bac_5"/>
    <property type="match status" value="1"/>
</dbReference>
<dbReference type="GO" id="GO:0043190">
    <property type="term" value="C:ATP-binding cassette (ABC) transporter complex"/>
    <property type="evidence" value="ECO:0007669"/>
    <property type="project" value="InterPro"/>
</dbReference>
<dbReference type="AlphaFoldDB" id="A0A918XUG3"/>
<accession>A0A918XUG3</accession>
<comment type="similarity">
    <text evidence="2">Belongs to the bacterial solute-binding protein 5 family.</text>
</comment>
<comment type="subcellular location">
    <subcellularLocation>
        <location evidence="1">Periplasm</location>
    </subcellularLocation>
</comment>
<gene>
    <name evidence="6" type="ORF">GCM10017083_35310</name>
</gene>
<dbReference type="InterPro" id="IPR000914">
    <property type="entry name" value="SBP_5_dom"/>
</dbReference>
<dbReference type="PANTHER" id="PTHR30290:SF10">
    <property type="entry name" value="PERIPLASMIC OLIGOPEPTIDE-BINDING PROTEIN-RELATED"/>
    <property type="match status" value="1"/>
</dbReference>
<keyword evidence="7" id="KW-1185">Reference proteome</keyword>
<keyword evidence="3" id="KW-0813">Transport</keyword>
<evidence type="ECO:0000256" key="1">
    <source>
        <dbReference type="ARBA" id="ARBA00004418"/>
    </source>
</evidence>
<dbReference type="InterPro" id="IPR030678">
    <property type="entry name" value="Peptide/Ni-bd"/>
</dbReference>
<dbReference type="EMBL" id="BMZS01000008">
    <property type="protein sequence ID" value="GHD55879.1"/>
    <property type="molecule type" value="Genomic_DNA"/>
</dbReference>
<evidence type="ECO:0000256" key="3">
    <source>
        <dbReference type="ARBA" id="ARBA00022448"/>
    </source>
</evidence>
<organism evidence="6 7">
    <name type="scientific">Thalassobaculum fulvum</name>
    <dbReference type="NCBI Taxonomy" id="1633335"/>
    <lineage>
        <taxon>Bacteria</taxon>
        <taxon>Pseudomonadati</taxon>
        <taxon>Pseudomonadota</taxon>
        <taxon>Alphaproteobacteria</taxon>
        <taxon>Rhodospirillales</taxon>
        <taxon>Thalassobaculaceae</taxon>
        <taxon>Thalassobaculum</taxon>
    </lineage>
</organism>
<evidence type="ECO:0000313" key="6">
    <source>
        <dbReference type="EMBL" id="GHD55879.1"/>
    </source>
</evidence>
<dbReference type="Gene3D" id="3.90.76.10">
    <property type="entry name" value="Dipeptide-binding Protein, Domain 1"/>
    <property type="match status" value="1"/>
</dbReference>
<dbReference type="Gene3D" id="3.40.190.10">
    <property type="entry name" value="Periplasmic binding protein-like II"/>
    <property type="match status" value="1"/>
</dbReference>
<dbReference type="PROSITE" id="PS51318">
    <property type="entry name" value="TAT"/>
    <property type="match status" value="1"/>
</dbReference>
<feature type="domain" description="Solute-binding protein family 5" evidence="5">
    <location>
        <begin position="95"/>
        <end position="438"/>
    </location>
</feature>
<evidence type="ECO:0000313" key="7">
    <source>
        <dbReference type="Proteomes" id="UP000630353"/>
    </source>
</evidence>
<evidence type="ECO:0000256" key="2">
    <source>
        <dbReference type="ARBA" id="ARBA00005695"/>
    </source>
</evidence>
<dbReference type="Proteomes" id="UP000630353">
    <property type="component" value="Unassembled WGS sequence"/>
</dbReference>
<dbReference type="CDD" id="cd08503">
    <property type="entry name" value="PBP2_NikA_DppA_OppA_like_17"/>
    <property type="match status" value="1"/>
</dbReference>
<dbReference type="GO" id="GO:0015833">
    <property type="term" value="P:peptide transport"/>
    <property type="evidence" value="ECO:0007669"/>
    <property type="project" value="TreeGrafter"/>
</dbReference>